<accession>A0A2R6NPM3</accession>
<evidence type="ECO:0000313" key="2">
    <source>
        <dbReference type="EMBL" id="PSR74441.1"/>
    </source>
</evidence>
<feature type="compositionally biased region" description="Low complexity" evidence="1">
    <location>
        <begin position="131"/>
        <end position="146"/>
    </location>
</feature>
<keyword evidence="3" id="KW-1185">Reference proteome</keyword>
<comment type="caution">
    <text evidence="2">The sequence shown here is derived from an EMBL/GenBank/DDBJ whole genome shotgun (WGS) entry which is preliminary data.</text>
</comment>
<feature type="region of interest" description="Disordered" evidence="1">
    <location>
        <begin position="131"/>
        <end position="151"/>
    </location>
</feature>
<dbReference type="Proteomes" id="UP000186601">
    <property type="component" value="Unassembled WGS sequence"/>
</dbReference>
<proteinExistence type="predicted"/>
<evidence type="ECO:0000256" key="1">
    <source>
        <dbReference type="SAM" id="MobiDB-lite"/>
    </source>
</evidence>
<dbReference type="AlphaFoldDB" id="A0A2R6NPM3"/>
<feature type="region of interest" description="Disordered" evidence="1">
    <location>
        <begin position="1"/>
        <end position="22"/>
    </location>
</feature>
<dbReference type="OrthoDB" id="3255922at2759"/>
<feature type="region of interest" description="Disordered" evidence="1">
    <location>
        <begin position="186"/>
        <end position="353"/>
    </location>
</feature>
<evidence type="ECO:0000313" key="3">
    <source>
        <dbReference type="Proteomes" id="UP000186601"/>
    </source>
</evidence>
<protein>
    <submittedName>
        <fullName evidence="2">Uncharacterized protein</fullName>
    </submittedName>
</protein>
<feature type="region of interest" description="Disordered" evidence="1">
    <location>
        <begin position="34"/>
        <end position="91"/>
    </location>
</feature>
<organism evidence="2 3">
    <name type="scientific">Hermanssonia centrifuga</name>
    <dbReference type="NCBI Taxonomy" id="98765"/>
    <lineage>
        <taxon>Eukaryota</taxon>
        <taxon>Fungi</taxon>
        <taxon>Dikarya</taxon>
        <taxon>Basidiomycota</taxon>
        <taxon>Agaricomycotina</taxon>
        <taxon>Agaricomycetes</taxon>
        <taxon>Polyporales</taxon>
        <taxon>Meruliaceae</taxon>
        <taxon>Hermanssonia</taxon>
    </lineage>
</organism>
<dbReference type="EMBL" id="MLYV02000989">
    <property type="protein sequence ID" value="PSR74441.1"/>
    <property type="molecule type" value="Genomic_DNA"/>
</dbReference>
<dbReference type="STRING" id="98765.A0A2R6NPM3"/>
<feature type="region of interest" description="Disordered" evidence="1">
    <location>
        <begin position="378"/>
        <end position="407"/>
    </location>
</feature>
<name>A0A2R6NPM3_9APHY</name>
<gene>
    <name evidence="2" type="ORF">PHLCEN_2v9853</name>
</gene>
<sequence>MLSSLGFDSKGPSRNARNNSKYVLEVPRGFSVHVFKSPSPPAYPQSGAGKTDYIQSRPPPGNAPWKNSSPTYPSRPDPARKPSFGRGADFRGNQVLDYERILDNDRSKSQKPYGIYPGVVPDTYVYERSISSASDLPGSPSSSSSSDTEGDFAAQFSAEVSSIRASSSTETLEVTAFAAQNRDALSAVGPSPYGARTQNRPVIPPTTVIPPSSSSPIRNAPFETASNSDDGTVVDDIEISRSAAPGIPQPMMGMPSTVPAPIRRNSDERSTRPQAPRVAPSISRRESQSRSRSASPTGFGLLADGDPNLRLPPGLHFSAPSPHVSVGGSGMYRPPTAPPTMGAQRPLAAGPPEAALSRVVSNPEVSPNRRCVRWTEDLVCPSPVPPGQRRKGWFNRRGYVPSPNTHD</sequence>
<reference evidence="2 3" key="1">
    <citation type="submission" date="2018-02" db="EMBL/GenBank/DDBJ databases">
        <title>Genome sequence of the basidiomycete white-rot fungus Phlebia centrifuga.</title>
        <authorList>
            <person name="Granchi Z."/>
            <person name="Peng M."/>
            <person name="de Vries R.P."/>
            <person name="Hilden K."/>
            <person name="Makela M.R."/>
            <person name="Grigoriev I."/>
            <person name="Riley R."/>
        </authorList>
    </citation>
    <scope>NUCLEOTIDE SEQUENCE [LARGE SCALE GENOMIC DNA]</scope>
    <source>
        <strain evidence="2 3">FBCC195</strain>
    </source>
</reference>